<evidence type="ECO:0000259" key="6">
    <source>
        <dbReference type="PROSITE" id="PS50857"/>
    </source>
</evidence>
<dbReference type="OrthoDB" id="9781261at2"/>
<organism evidence="7 8">
    <name type="scientific">Sphingomonas baiyangensis</name>
    <dbReference type="NCBI Taxonomy" id="2572576"/>
    <lineage>
        <taxon>Bacteria</taxon>
        <taxon>Pseudomonadati</taxon>
        <taxon>Pseudomonadota</taxon>
        <taxon>Alphaproteobacteria</taxon>
        <taxon>Sphingomonadales</taxon>
        <taxon>Sphingomonadaceae</taxon>
        <taxon>Sphingomonas</taxon>
    </lineage>
</organism>
<comment type="caution">
    <text evidence="7">The sequence shown here is derived from an EMBL/GenBank/DDBJ whole genome shotgun (WGS) entry which is preliminary data.</text>
</comment>
<feature type="transmembrane region" description="Helical" evidence="5">
    <location>
        <begin position="79"/>
        <end position="104"/>
    </location>
</feature>
<protein>
    <submittedName>
        <fullName evidence="7">Cytochrome B</fullName>
    </submittedName>
</protein>
<comment type="catalytic activity">
    <reaction evidence="4">
        <text>4 Fe(II)-[cytochrome c] + O2 + 8 H(+)(in) = 4 Fe(III)-[cytochrome c] + 2 H2O + 4 H(+)(out)</text>
        <dbReference type="Rhea" id="RHEA:11436"/>
        <dbReference type="Rhea" id="RHEA-COMP:10350"/>
        <dbReference type="Rhea" id="RHEA-COMP:14399"/>
        <dbReference type="ChEBI" id="CHEBI:15377"/>
        <dbReference type="ChEBI" id="CHEBI:15378"/>
        <dbReference type="ChEBI" id="CHEBI:15379"/>
        <dbReference type="ChEBI" id="CHEBI:29033"/>
        <dbReference type="ChEBI" id="CHEBI:29034"/>
        <dbReference type="EC" id="7.1.1.9"/>
    </reaction>
</comment>
<proteinExistence type="inferred from homology"/>
<dbReference type="AlphaFoldDB" id="A0A4U1L4X3"/>
<dbReference type="GO" id="GO:0005507">
    <property type="term" value="F:copper ion binding"/>
    <property type="evidence" value="ECO:0007669"/>
    <property type="project" value="InterPro"/>
</dbReference>
<dbReference type="Gene3D" id="2.60.40.420">
    <property type="entry name" value="Cupredoxins - blue copper proteins"/>
    <property type="match status" value="1"/>
</dbReference>
<evidence type="ECO:0000256" key="2">
    <source>
        <dbReference type="ARBA" id="ARBA00007866"/>
    </source>
</evidence>
<feature type="transmembrane region" description="Helical" evidence="5">
    <location>
        <begin position="116"/>
        <end position="138"/>
    </location>
</feature>
<dbReference type="PANTHER" id="PTHR22888:SF9">
    <property type="entry name" value="CYTOCHROME C OXIDASE SUBUNIT 2"/>
    <property type="match status" value="1"/>
</dbReference>
<accession>A0A4U1L4X3</accession>
<evidence type="ECO:0000256" key="4">
    <source>
        <dbReference type="ARBA" id="ARBA00047816"/>
    </source>
</evidence>
<evidence type="ECO:0000256" key="3">
    <source>
        <dbReference type="ARBA" id="ARBA00023136"/>
    </source>
</evidence>
<feature type="domain" description="Cytochrome oxidase subunit II copper A binding" evidence="6">
    <location>
        <begin position="149"/>
        <end position="265"/>
    </location>
</feature>
<sequence length="265" mass="28400">MYRVPGNRDFRFGAVEVGIRADRINKLVFAVLRADHHRSSGHYLVRCLTPGAAFLSTGCDGIYSTLSPAGPAAGAIAPLWWGMLAGGAAILVLVCALLALAFRPRGAVRDTSVRRWIVGGGLIFPTAILAVLLAYGLVVGERLLPREDPRTIRVVAEASRWQWTFAQPGNAGMIRTPGVLHIPAGRPVDVELRTLDVIHAFWVPRLAGKLDAIPGHRNVLRIEAGQPGMYYGLCAEYCGIGHAGHGFRVIAHDAAGWASFQAGGE</sequence>
<comment type="subcellular location">
    <subcellularLocation>
        <location evidence="1">Membrane</location>
    </subcellularLocation>
</comment>
<dbReference type="GO" id="GO:0042773">
    <property type="term" value="P:ATP synthesis coupled electron transport"/>
    <property type="evidence" value="ECO:0007669"/>
    <property type="project" value="TreeGrafter"/>
</dbReference>
<keyword evidence="8" id="KW-1185">Reference proteome</keyword>
<evidence type="ECO:0000256" key="5">
    <source>
        <dbReference type="SAM" id="Phobius"/>
    </source>
</evidence>
<keyword evidence="5" id="KW-0812">Transmembrane</keyword>
<dbReference type="PROSITE" id="PS50857">
    <property type="entry name" value="COX2_CUA"/>
    <property type="match status" value="1"/>
</dbReference>
<dbReference type="GO" id="GO:0016020">
    <property type="term" value="C:membrane"/>
    <property type="evidence" value="ECO:0007669"/>
    <property type="project" value="UniProtKB-SubCell"/>
</dbReference>
<dbReference type="EMBL" id="SWKR01000002">
    <property type="protein sequence ID" value="TKD51604.1"/>
    <property type="molecule type" value="Genomic_DNA"/>
</dbReference>
<evidence type="ECO:0000313" key="7">
    <source>
        <dbReference type="EMBL" id="TKD51604.1"/>
    </source>
</evidence>
<dbReference type="Pfam" id="PF00116">
    <property type="entry name" value="COX2"/>
    <property type="match status" value="1"/>
</dbReference>
<dbReference type="PANTHER" id="PTHR22888">
    <property type="entry name" value="CYTOCHROME C OXIDASE, SUBUNIT II"/>
    <property type="match status" value="1"/>
</dbReference>
<dbReference type="GO" id="GO:0004129">
    <property type="term" value="F:cytochrome-c oxidase activity"/>
    <property type="evidence" value="ECO:0007669"/>
    <property type="project" value="UniProtKB-EC"/>
</dbReference>
<dbReference type="InterPro" id="IPR045187">
    <property type="entry name" value="CcO_II"/>
</dbReference>
<evidence type="ECO:0000313" key="8">
    <source>
        <dbReference type="Proteomes" id="UP000309138"/>
    </source>
</evidence>
<name>A0A4U1L4X3_9SPHN</name>
<gene>
    <name evidence="7" type="ORF">FBR43_13195</name>
</gene>
<evidence type="ECO:0000256" key="1">
    <source>
        <dbReference type="ARBA" id="ARBA00004370"/>
    </source>
</evidence>
<reference evidence="7 8" key="1">
    <citation type="submission" date="2019-04" db="EMBL/GenBank/DDBJ databases">
        <authorList>
            <person name="Yang Y."/>
            <person name="Wei D."/>
        </authorList>
    </citation>
    <scope>NUCLEOTIDE SEQUENCE [LARGE SCALE GENOMIC DNA]</scope>
    <source>
        <strain evidence="7 8">L-1-4w-11</strain>
    </source>
</reference>
<dbReference type="Proteomes" id="UP000309138">
    <property type="component" value="Unassembled WGS sequence"/>
</dbReference>
<keyword evidence="5" id="KW-1133">Transmembrane helix</keyword>
<dbReference type="InterPro" id="IPR008972">
    <property type="entry name" value="Cupredoxin"/>
</dbReference>
<keyword evidence="3 5" id="KW-0472">Membrane</keyword>
<comment type="similarity">
    <text evidence="2">Belongs to the cytochrome c oxidase subunit 2 family.</text>
</comment>
<dbReference type="InterPro" id="IPR002429">
    <property type="entry name" value="CcO_II-like_C"/>
</dbReference>
<dbReference type="SUPFAM" id="SSF49503">
    <property type="entry name" value="Cupredoxins"/>
    <property type="match status" value="1"/>
</dbReference>